<keyword evidence="12" id="KW-1185">Reference proteome</keyword>
<dbReference type="SUPFAM" id="SSF46689">
    <property type="entry name" value="Homeodomain-like"/>
    <property type="match status" value="1"/>
</dbReference>
<feature type="compositionally biased region" description="Polar residues" evidence="9">
    <location>
        <begin position="363"/>
        <end position="377"/>
    </location>
</feature>
<evidence type="ECO:0000313" key="12">
    <source>
        <dbReference type="Proteomes" id="UP000824469"/>
    </source>
</evidence>
<name>A0AA38GZP0_TAXCH</name>
<evidence type="ECO:0000256" key="4">
    <source>
        <dbReference type="ARBA" id="ARBA00023125"/>
    </source>
</evidence>
<dbReference type="FunFam" id="1.10.10.60:FF:000083">
    <property type="entry name" value="BEL1-like homeodomain protein 4"/>
    <property type="match status" value="1"/>
</dbReference>
<dbReference type="GO" id="GO:0003677">
    <property type="term" value="F:DNA binding"/>
    <property type="evidence" value="ECO:0007669"/>
    <property type="project" value="UniProtKB-UniRule"/>
</dbReference>
<evidence type="ECO:0000256" key="6">
    <source>
        <dbReference type="ARBA" id="ARBA00023163"/>
    </source>
</evidence>
<evidence type="ECO:0000313" key="11">
    <source>
        <dbReference type="EMBL" id="KAH9329520.1"/>
    </source>
</evidence>
<comment type="subcellular location">
    <subcellularLocation>
        <location evidence="1 8">Nucleus</location>
    </subcellularLocation>
</comment>
<evidence type="ECO:0000256" key="9">
    <source>
        <dbReference type="SAM" id="MobiDB-lite"/>
    </source>
</evidence>
<evidence type="ECO:0000256" key="1">
    <source>
        <dbReference type="ARBA" id="ARBA00004123"/>
    </source>
</evidence>
<protein>
    <recommendedName>
        <fullName evidence="10">Homeobox domain-containing protein</fullName>
    </recommendedName>
</protein>
<accession>A0AA38GZP0</accession>
<dbReference type="SMART" id="SM00389">
    <property type="entry name" value="HOX"/>
    <property type="match status" value="1"/>
</dbReference>
<gene>
    <name evidence="11" type="ORF">KI387_001628</name>
</gene>
<dbReference type="InterPro" id="IPR009057">
    <property type="entry name" value="Homeodomain-like_sf"/>
</dbReference>
<reference evidence="11 12" key="1">
    <citation type="journal article" date="2021" name="Nat. Plants">
        <title>The Taxus genome provides insights into paclitaxel biosynthesis.</title>
        <authorList>
            <person name="Xiong X."/>
            <person name="Gou J."/>
            <person name="Liao Q."/>
            <person name="Li Y."/>
            <person name="Zhou Q."/>
            <person name="Bi G."/>
            <person name="Li C."/>
            <person name="Du R."/>
            <person name="Wang X."/>
            <person name="Sun T."/>
            <person name="Guo L."/>
            <person name="Liang H."/>
            <person name="Lu P."/>
            <person name="Wu Y."/>
            <person name="Zhang Z."/>
            <person name="Ro D.K."/>
            <person name="Shang Y."/>
            <person name="Huang S."/>
            <person name="Yan J."/>
        </authorList>
    </citation>
    <scope>NUCLEOTIDE SEQUENCE [LARGE SCALE GENOMIC DNA]</scope>
    <source>
        <strain evidence="11">Ta-2019</strain>
    </source>
</reference>
<keyword evidence="7 8" id="KW-0539">Nucleus</keyword>
<dbReference type="InterPro" id="IPR050224">
    <property type="entry name" value="TALE_homeobox"/>
</dbReference>
<dbReference type="InterPro" id="IPR001356">
    <property type="entry name" value="HD"/>
</dbReference>
<dbReference type="AlphaFoldDB" id="A0AA38GZP0"/>
<keyword evidence="6" id="KW-0804">Transcription</keyword>
<organism evidence="11 12">
    <name type="scientific">Taxus chinensis</name>
    <name type="common">Chinese yew</name>
    <name type="synonym">Taxus wallichiana var. chinensis</name>
    <dbReference type="NCBI Taxonomy" id="29808"/>
    <lineage>
        <taxon>Eukaryota</taxon>
        <taxon>Viridiplantae</taxon>
        <taxon>Streptophyta</taxon>
        <taxon>Embryophyta</taxon>
        <taxon>Tracheophyta</taxon>
        <taxon>Spermatophyta</taxon>
        <taxon>Pinopsida</taxon>
        <taxon>Pinidae</taxon>
        <taxon>Conifers II</taxon>
        <taxon>Cupressales</taxon>
        <taxon>Taxaceae</taxon>
        <taxon>Taxus</taxon>
    </lineage>
</organism>
<comment type="similarity">
    <text evidence="2">Belongs to the TALE/BELL homeobox family.</text>
</comment>
<dbReference type="Pfam" id="PF05920">
    <property type="entry name" value="Homeobox_KN"/>
    <property type="match status" value="1"/>
</dbReference>
<feature type="region of interest" description="Disordered" evidence="9">
    <location>
        <begin position="268"/>
        <end position="293"/>
    </location>
</feature>
<dbReference type="PANTHER" id="PTHR11850">
    <property type="entry name" value="HOMEOBOX PROTEIN TRANSCRIPTION FACTORS"/>
    <property type="match status" value="1"/>
</dbReference>
<evidence type="ECO:0000256" key="7">
    <source>
        <dbReference type="ARBA" id="ARBA00023242"/>
    </source>
</evidence>
<feature type="DNA-binding region" description="Homeobox" evidence="8">
    <location>
        <begin position="196"/>
        <end position="258"/>
    </location>
</feature>
<evidence type="ECO:0000259" key="10">
    <source>
        <dbReference type="PROSITE" id="PS50071"/>
    </source>
</evidence>
<dbReference type="EMBL" id="JAHRHJ020000001">
    <property type="protein sequence ID" value="KAH9329520.1"/>
    <property type="molecule type" value="Genomic_DNA"/>
</dbReference>
<evidence type="ECO:0000256" key="8">
    <source>
        <dbReference type="PROSITE-ProRule" id="PRU00108"/>
    </source>
</evidence>
<dbReference type="GO" id="GO:0005634">
    <property type="term" value="C:nucleus"/>
    <property type="evidence" value="ECO:0007669"/>
    <property type="project" value="UniProtKB-SubCell"/>
</dbReference>
<dbReference type="SMART" id="SM00574">
    <property type="entry name" value="POX"/>
    <property type="match status" value="1"/>
</dbReference>
<dbReference type="InterPro" id="IPR006563">
    <property type="entry name" value="POX_dom"/>
</dbReference>
<dbReference type="OMA" id="ICEDRYS"/>
<keyword evidence="5 8" id="KW-0371">Homeobox</keyword>
<keyword evidence="4 8" id="KW-0238">DNA-binding</keyword>
<feature type="domain" description="Homeobox" evidence="10">
    <location>
        <begin position="194"/>
        <end position="257"/>
    </location>
</feature>
<dbReference type="CDD" id="cd00086">
    <property type="entry name" value="homeodomain"/>
    <property type="match status" value="1"/>
</dbReference>
<evidence type="ECO:0000256" key="5">
    <source>
        <dbReference type="ARBA" id="ARBA00023155"/>
    </source>
</evidence>
<dbReference type="Gene3D" id="1.10.10.60">
    <property type="entry name" value="Homeodomain-like"/>
    <property type="match status" value="1"/>
</dbReference>
<feature type="region of interest" description="Disordered" evidence="9">
    <location>
        <begin position="363"/>
        <end position="399"/>
    </location>
</feature>
<evidence type="ECO:0000256" key="3">
    <source>
        <dbReference type="ARBA" id="ARBA00023015"/>
    </source>
</evidence>
<sequence>MKPKSKEPKSHDGDRDDKVFENFLDMEEYLSCLTGLPAETKMKTTTIYLIKSAKLCRKTKVEENLTGRSVMENLVTMIITSDERDKTSVSDFSHENLVDRRYREYYHQMQIVVSSFEAATGFGAAKTYTALALLTISRRFRCLRDAIAGQIRLTSKSLGEEDITNGKGETSRLRFVDQQLRQQRALQQLGMIQQHAWRPQRGLPERSVSVLRAWLFEHFLHPYPKDSEKHMLARQTGLTRGQVSNWFINARVRLWKPMVEEMYVEETRESEMDSNESSAAKISEVNGEKKVDVESKHKAGNIGNGLEQKYVRSVEEGSCEQENALNVKKGILGMITVPCSQEFEEDQNQGPTRHGLAKNFRSVSQDSTSLLSPSTSMDVDLKSEDTESEDICEDRYSNKRPDTEDYNLFHNIMVHPNNNEALGSYQIGSLSTFDQDSFTNRFSKTGDVSLTLGLKHCDALSLSGTEQGYISSHGLVMGQKQDLSNNSEDYNHIKEASVAHAANAYESMNLQNQKSFASHLLHDFVA</sequence>
<dbReference type="GO" id="GO:0006355">
    <property type="term" value="P:regulation of DNA-templated transcription"/>
    <property type="evidence" value="ECO:0007669"/>
    <property type="project" value="InterPro"/>
</dbReference>
<evidence type="ECO:0000256" key="2">
    <source>
        <dbReference type="ARBA" id="ARBA00006454"/>
    </source>
</evidence>
<dbReference type="Pfam" id="PF07526">
    <property type="entry name" value="POX"/>
    <property type="match status" value="1"/>
</dbReference>
<dbReference type="PROSITE" id="PS50071">
    <property type="entry name" value="HOMEOBOX_2"/>
    <property type="match status" value="1"/>
</dbReference>
<comment type="caution">
    <text evidence="11">The sequence shown here is derived from an EMBL/GenBank/DDBJ whole genome shotgun (WGS) entry which is preliminary data.</text>
</comment>
<dbReference type="InterPro" id="IPR008422">
    <property type="entry name" value="KN_HD"/>
</dbReference>
<dbReference type="Proteomes" id="UP000824469">
    <property type="component" value="Unassembled WGS sequence"/>
</dbReference>
<keyword evidence="3" id="KW-0805">Transcription regulation</keyword>
<proteinExistence type="inferred from homology"/>